<gene>
    <name evidence="2" type="ORF">EVAR_74872_1</name>
</gene>
<evidence type="ECO:0000313" key="3">
    <source>
        <dbReference type="Proteomes" id="UP000299102"/>
    </source>
</evidence>
<dbReference type="EMBL" id="BGZK01000012">
    <property type="protein sequence ID" value="GBP04155.1"/>
    <property type="molecule type" value="Genomic_DNA"/>
</dbReference>
<evidence type="ECO:0000256" key="1">
    <source>
        <dbReference type="SAM" id="MobiDB-lite"/>
    </source>
</evidence>
<feature type="compositionally biased region" description="Polar residues" evidence="1">
    <location>
        <begin position="109"/>
        <end position="123"/>
    </location>
</feature>
<proteinExistence type="predicted"/>
<protein>
    <submittedName>
        <fullName evidence="2">Uncharacterized protein</fullName>
    </submittedName>
</protein>
<dbReference type="AlphaFoldDB" id="A0A4C1SQ96"/>
<reference evidence="2 3" key="1">
    <citation type="journal article" date="2019" name="Commun. Biol.">
        <title>The bagworm genome reveals a unique fibroin gene that provides high tensile strength.</title>
        <authorList>
            <person name="Kono N."/>
            <person name="Nakamura H."/>
            <person name="Ohtoshi R."/>
            <person name="Tomita M."/>
            <person name="Numata K."/>
            <person name="Arakawa K."/>
        </authorList>
    </citation>
    <scope>NUCLEOTIDE SEQUENCE [LARGE SCALE GENOMIC DNA]</scope>
</reference>
<sequence length="123" mass="12761">MQSVEYETFGGPLLRPGGYAIPKHSLIDIGTAAGGIGPALPKLNHSASFRTSVAFRPGLTAVAHNSLQTVARRRALLRRGLDPKALKAGQCAVGGVNEPSLRRPHPGPTDSTCSTRHGASGSI</sequence>
<evidence type="ECO:0000313" key="2">
    <source>
        <dbReference type="EMBL" id="GBP04155.1"/>
    </source>
</evidence>
<name>A0A4C1SQ96_EUMVA</name>
<comment type="caution">
    <text evidence="2">The sequence shown here is derived from an EMBL/GenBank/DDBJ whole genome shotgun (WGS) entry which is preliminary data.</text>
</comment>
<dbReference type="Proteomes" id="UP000299102">
    <property type="component" value="Unassembled WGS sequence"/>
</dbReference>
<accession>A0A4C1SQ96</accession>
<keyword evidence="3" id="KW-1185">Reference proteome</keyword>
<organism evidence="2 3">
    <name type="scientific">Eumeta variegata</name>
    <name type="common">Bagworm moth</name>
    <name type="synonym">Eumeta japonica</name>
    <dbReference type="NCBI Taxonomy" id="151549"/>
    <lineage>
        <taxon>Eukaryota</taxon>
        <taxon>Metazoa</taxon>
        <taxon>Ecdysozoa</taxon>
        <taxon>Arthropoda</taxon>
        <taxon>Hexapoda</taxon>
        <taxon>Insecta</taxon>
        <taxon>Pterygota</taxon>
        <taxon>Neoptera</taxon>
        <taxon>Endopterygota</taxon>
        <taxon>Lepidoptera</taxon>
        <taxon>Glossata</taxon>
        <taxon>Ditrysia</taxon>
        <taxon>Tineoidea</taxon>
        <taxon>Psychidae</taxon>
        <taxon>Oiketicinae</taxon>
        <taxon>Eumeta</taxon>
    </lineage>
</organism>
<feature type="region of interest" description="Disordered" evidence="1">
    <location>
        <begin position="94"/>
        <end position="123"/>
    </location>
</feature>